<evidence type="ECO:0000313" key="5">
    <source>
        <dbReference type="Proteomes" id="UP000624279"/>
    </source>
</evidence>
<dbReference type="SUPFAM" id="SSF53933">
    <property type="entry name" value="Microbial ribonucleases"/>
    <property type="match status" value="1"/>
</dbReference>
<evidence type="ECO:0000313" key="4">
    <source>
        <dbReference type="EMBL" id="MBC3874763.1"/>
    </source>
</evidence>
<gene>
    <name evidence="4" type="ORF">H8K55_14320</name>
</gene>
<dbReference type="Pfam" id="PF00545">
    <property type="entry name" value="Ribonuclease"/>
    <property type="match status" value="1"/>
</dbReference>
<reference evidence="4 5" key="1">
    <citation type="submission" date="2020-08" db="EMBL/GenBank/DDBJ databases">
        <title>Novel species isolated from subtropical streams in China.</title>
        <authorList>
            <person name="Lu H."/>
        </authorList>
    </citation>
    <scope>NUCLEOTIDE SEQUENCE [LARGE SCALE GENOMIC DNA]</scope>
    <source>
        <strain evidence="4 5">LX15W</strain>
    </source>
</reference>
<evidence type="ECO:0000256" key="1">
    <source>
        <dbReference type="ARBA" id="ARBA00022722"/>
    </source>
</evidence>
<evidence type="ECO:0000256" key="3">
    <source>
        <dbReference type="SAM" id="SignalP"/>
    </source>
</evidence>
<keyword evidence="1" id="KW-0540">Nuclease</keyword>
<comment type="caution">
    <text evidence="4">The sequence shown here is derived from an EMBL/GenBank/DDBJ whole genome shotgun (WGS) entry which is preliminary data.</text>
</comment>
<keyword evidence="2" id="KW-0378">Hydrolase</keyword>
<dbReference type="EMBL" id="JACOGA010000013">
    <property type="protein sequence ID" value="MBC3874763.1"/>
    <property type="molecule type" value="Genomic_DNA"/>
</dbReference>
<dbReference type="InterPro" id="IPR000026">
    <property type="entry name" value="N1-like"/>
</dbReference>
<feature type="chain" id="PRO_5045281761" evidence="3">
    <location>
        <begin position="25"/>
        <end position="121"/>
    </location>
</feature>
<dbReference type="Proteomes" id="UP000624279">
    <property type="component" value="Unassembled WGS sequence"/>
</dbReference>
<name>A0ABR6YDY3_9BURK</name>
<dbReference type="InterPro" id="IPR016191">
    <property type="entry name" value="Ribonuclease/ribotoxin"/>
</dbReference>
<feature type="signal peptide" evidence="3">
    <location>
        <begin position="1"/>
        <end position="24"/>
    </location>
</feature>
<evidence type="ECO:0000256" key="2">
    <source>
        <dbReference type="ARBA" id="ARBA00022801"/>
    </source>
</evidence>
<keyword evidence="5" id="KW-1185">Reference proteome</keyword>
<proteinExistence type="predicted"/>
<dbReference type="Gene3D" id="3.10.450.30">
    <property type="entry name" value="Microbial ribonucleases"/>
    <property type="match status" value="1"/>
</dbReference>
<protein>
    <submittedName>
        <fullName evidence="4">Ribonuclease</fullName>
    </submittedName>
</protein>
<sequence>MRIYLRQFLAILLLSLGLAVNVFAQDVGSVKIQDLPREAQQTLQLIQQGGPFPYDKDGSVFGNYERQLPKRARGYYHEYTVKTPYARNRGARRIITGGERQPYRELYYTADHYASFKRIQQ</sequence>
<keyword evidence="3" id="KW-0732">Signal</keyword>
<dbReference type="RefSeq" id="WP_186942754.1">
    <property type="nucleotide sequence ID" value="NZ_JACOGA010000013.1"/>
</dbReference>
<organism evidence="4 5">
    <name type="scientific">Undibacterium flavidum</name>
    <dbReference type="NCBI Taxonomy" id="2762297"/>
    <lineage>
        <taxon>Bacteria</taxon>
        <taxon>Pseudomonadati</taxon>
        <taxon>Pseudomonadota</taxon>
        <taxon>Betaproteobacteria</taxon>
        <taxon>Burkholderiales</taxon>
        <taxon>Oxalobacteraceae</taxon>
        <taxon>Undibacterium</taxon>
    </lineage>
</organism>
<accession>A0ABR6YDY3</accession>